<dbReference type="RefSeq" id="WP_394825034.1">
    <property type="nucleotide sequence ID" value="NZ_CP089984.1"/>
</dbReference>
<evidence type="ECO:0000313" key="1">
    <source>
        <dbReference type="EMBL" id="WXB15408.1"/>
    </source>
</evidence>
<keyword evidence="2" id="KW-1185">Reference proteome</keyword>
<name>A0ABZ2LWY9_9BACT</name>
<gene>
    <name evidence="1" type="ORF">LZC94_47255</name>
</gene>
<organism evidence="1 2">
    <name type="scientific">Pendulispora albinea</name>
    <dbReference type="NCBI Taxonomy" id="2741071"/>
    <lineage>
        <taxon>Bacteria</taxon>
        <taxon>Pseudomonadati</taxon>
        <taxon>Myxococcota</taxon>
        <taxon>Myxococcia</taxon>
        <taxon>Myxococcales</taxon>
        <taxon>Sorangiineae</taxon>
        <taxon>Pendulisporaceae</taxon>
        <taxon>Pendulispora</taxon>
    </lineage>
</organism>
<dbReference type="Proteomes" id="UP001370348">
    <property type="component" value="Chromosome"/>
</dbReference>
<reference evidence="1 2" key="1">
    <citation type="submission" date="2021-12" db="EMBL/GenBank/DDBJ databases">
        <title>Discovery of the Pendulisporaceae a myxobacterial family with distinct sporulation behavior and unique specialized metabolism.</title>
        <authorList>
            <person name="Garcia R."/>
            <person name="Popoff A."/>
            <person name="Bader C.D."/>
            <person name="Loehr J."/>
            <person name="Walesch S."/>
            <person name="Walt C."/>
            <person name="Boldt J."/>
            <person name="Bunk B."/>
            <person name="Haeckl F.J.F.P.J."/>
            <person name="Gunesch A.P."/>
            <person name="Birkelbach J."/>
            <person name="Nuebel U."/>
            <person name="Pietschmann T."/>
            <person name="Bach T."/>
            <person name="Mueller R."/>
        </authorList>
    </citation>
    <scope>NUCLEOTIDE SEQUENCE [LARGE SCALE GENOMIC DNA]</scope>
    <source>
        <strain evidence="1 2">MSr11954</strain>
    </source>
</reference>
<proteinExistence type="predicted"/>
<dbReference type="EMBL" id="CP089984">
    <property type="protein sequence ID" value="WXB15408.1"/>
    <property type="molecule type" value="Genomic_DNA"/>
</dbReference>
<protein>
    <submittedName>
        <fullName evidence="1">Uncharacterized protein</fullName>
    </submittedName>
</protein>
<accession>A0ABZ2LWY9</accession>
<sequence length="443" mass="47797">MPALSSGTSNVGLDLWPQKDINEYLVAESPLLGLLKKRTDFNEDNWHIGFGTGTPQGVGPVFQFAKEGKTSSTADQFTIRAKTLYAIFSIEGRIIRQSKKNGALLVKPYARESKNSISQWKREMSAFLYGNGGGSIGQIDPTGFDPNSRTFRLRDPSKVRFFSRYQKLWFATGNDGSIDPGTPLPGGGGGVAGGVNNGFVTIEEISRSGDTRGTIVIKEPSLNSVVQGITANDFIFRRGVFGNVVTGIQGWIPPGKPGGINPVTGLPIPDNFLGSRSKRSADSDIYAGMRIDGRRAGGIFQCGMLAATALVDSGAKPDTWLMSTFDWNKLRVELSAAGSLTYNTTPAAGIGKYKPGATYKSIVIMGPAGEIDVFPDPDCPTGRSLMTQLDTWTLALTNELVQLVEDPMMEENADSWESRFVGDHELYNEMPAYTATLQHAEGA</sequence>
<evidence type="ECO:0000313" key="2">
    <source>
        <dbReference type="Proteomes" id="UP001370348"/>
    </source>
</evidence>